<dbReference type="AlphaFoldDB" id="A0A0W8FUV3"/>
<gene>
    <name evidence="1" type="ORF">ASZ90_005642</name>
</gene>
<proteinExistence type="predicted"/>
<reference evidence="1" key="1">
    <citation type="journal article" date="2015" name="Proc. Natl. Acad. Sci. U.S.A.">
        <title>Networks of energetic and metabolic interactions define dynamics in microbial communities.</title>
        <authorList>
            <person name="Embree M."/>
            <person name="Liu J.K."/>
            <person name="Al-Bassam M.M."/>
            <person name="Zengler K."/>
        </authorList>
    </citation>
    <scope>NUCLEOTIDE SEQUENCE</scope>
</reference>
<organism evidence="1">
    <name type="scientific">hydrocarbon metagenome</name>
    <dbReference type="NCBI Taxonomy" id="938273"/>
    <lineage>
        <taxon>unclassified sequences</taxon>
        <taxon>metagenomes</taxon>
        <taxon>ecological metagenomes</taxon>
    </lineage>
</organism>
<sequence>MADLSIHFWFHEQVTFVIWHKYRQYKYYCSEKFMVVYGFKNEEKAS</sequence>
<dbReference type="EMBL" id="LNQE01000844">
    <property type="protein sequence ID" value="KUG24530.1"/>
    <property type="molecule type" value="Genomic_DNA"/>
</dbReference>
<name>A0A0W8FUV3_9ZZZZ</name>
<protein>
    <submittedName>
        <fullName evidence="1">Uncharacterized protein</fullName>
    </submittedName>
</protein>
<accession>A0A0W8FUV3</accession>
<evidence type="ECO:0000313" key="1">
    <source>
        <dbReference type="EMBL" id="KUG24530.1"/>
    </source>
</evidence>
<comment type="caution">
    <text evidence="1">The sequence shown here is derived from an EMBL/GenBank/DDBJ whole genome shotgun (WGS) entry which is preliminary data.</text>
</comment>